<keyword evidence="3" id="KW-0862">Zinc</keyword>
<feature type="region of interest" description="Disordered" evidence="4">
    <location>
        <begin position="25"/>
        <end position="84"/>
    </location>
</feature>
<dbReference type="GeneID" id="70178406"/>
<feature type="compositionally biased region" description="Low complexity" evidence="4">
    <location>
        <begin position="37"/>
        <end position="66"/>
    </location>
</feature>
<comment type="similarity">
    <text evidence="1">Belongs to the yippee family.</text>
</comment>
<reference evidence="6" key="1">
    <citation type="journal article" date="2021" name="Nat. Commun.">
        <title>Genetic determinants of endophytism in the Arabidopsis root mycobiome.</title>
        <authorList>
            <person name="Mesny F."/>
            <person name="Miyauchi S."/>
            <person name="Thiergart T."/>
            <person name="Pickel B."/>
            <person name="Atanasova L."/>
            <person name="Karlsson M."/>
            <person name="Huettel B."/>
            <person name="Barry K.W."/>
            <person name="Haridas S."/>
            <person name="Chen C."/>
            <person name="Bauer D."/>
            <person name="Andreopoulos W."/>
            <person name="Pangilinan J."/>
            <person name="LaButti K."/>
            <person name="Riley R."/>
            <person name="Lipzen A."/>
            <person name="Clum A."/>
            <person name="Drula E."/>
            <person name="Henrissat B."/>
            <person name="Kohler A."/>
            <person name="Grigoriev I.V."/>
            <person name="Martin F.M."/>
            <person name="Hacquard S."/>
        </authorList>
    </citation>
    <scope>NUCLEOTIDE SEQUENCE</scope>
    <source>
        <strain evidence="6">MPI-CAGE-CH-0230</strain>
    </source>
</reference>
<feature type="region of interest" description="Disordered" evidence="4">
    <location>
        <begin position="193"/>
        <end position="219"/>
    </location>
</feature>
<evidence type="ECO:0000259" key="5">
    <source>
        <dbReference type="PROSITE" id="PS51792"/>
    </source>
</evidence>
<keyword evidence="7" id="KW-1185">Reference proteome</keyword>
<feature type="compositionally biased region" description="Polar residues" evidence="4">
    <location>
        <begin position="25"/>
        <end position="36"/>
    </location>
</feature>
<gene>
    <name evidence="6" type="ORF">B0I36DRAFT_207650</name>
</gene>
<name>A0A9P9BMM7_9PEZI</name>
<evidence type="ECO:0000256" key="4">
    <source>
        <dbReference type="SAM" id="MobiDB-lite"/>
    </source>
</evidence>
<organism evidence="6 7">
    <name type="scientific">Microdochium trichocladiopsis</name>
    <dbReference type="NCBI Taxonomy" id="1682393"/>
    <lineage>
        <taxon>Eukaryota</taxon>
        <taxon>Fungi</taxon>
        <taxon>Dikarya</taxon>
        <taxon>Ascomycota</taxon>
        <taxon>Pezizomycotina</taxon>
        <taxon>Sordariomycetes</taxon>
        <taxon>Xylariomycetidae</taxon>
        <taxon>Xylariales</taxon>
        <taxon>Microdochiaceae</taxon>
        <taxon>Microdochium</taxon>
    </lineage>
</organism>
<dbReference type="OrthoDB" id="6407410at2759"/>
<sequence length="247" mass="26666">AAGPKFPVFLLPSFSMPFRGRRQSGFATEATSSIGTSPPSEAAVPPLSSSPSDSSPSSPGDTATSSYSTTPPIASHPRRLSRTQPNTIRCSTCSTDFAYCSQVVSKGFTGRYGRAYLIAPVPNQGGSLLNIKIGKSETRLLVTGSHIVADITCAVCQARVGWKYVDAKEESQKYKVGKFILETQRTVDYRSWEDVPESESRWPGDQKGGAGDSHEDIVVFDSEDEDDCDDLFAGSWDPAVAARRRAR</sequence>
<evidence type="ECO:0000313" key="6">
    <source>
        <dbReference type="EMBL" id="KAH7026428.1"/>
    </source>
</evidence>
<evidence type="ECO:0000256" key="1">
    <source>
        <dbReference type="ARBA" id="ARBA00005613"/>
    </source>
</evidence>
<protein>
    <submittedName>
        <fullName evidence="6">Yippee zinc-binding/DNA-binding /Mis18, centromere assembly-domain-containing protein</fullName>
    </submittedName>
</protein>
<comment type="caution">
    <text evidence="6">The sequence shown here is derived from an EMBL/GenBank/DDBJ whole genome shotgun (WGS) entry which is preliminary data.</text>
</comment>
<dbReference type="RefSeq" id="XP_046009645.1">
    <property type="nucleotide sequence ID" value="XM_046148860.1"/>
</dbReference>
<feature type="non-terminal residue" evidence="6">
    <location>
        <position position="247"/>
    </location>
</feature>
<dbReference type="AlphaFoldDB" id="A0A9P9BMM7"/>
<dbReference type="InterPro" id="IPR034751">
    <property type="entry name" value="Yippee"/>
</dbReference>
<evidence type="ECO:0000256" key="2">
    <source>
        <dbReference type="ARBA" id="ARBA00022723"/>
    </source>
</evidence>
<evidence type="ECO:0000256" key="3">
    <source>
        <dbReference type="ARBA" id="ARBA00022833"/>
    </source>
</evidence>
<dbReference type="Pfam" id="PF03226">
    <property type="entry name" value="Yippee-Mis18"/>
    <property type="match status" value="1"/>
</dbReference>
<dbReference type="GO" id="GO:0046872">
    <property type="term" value="F:metal ion binding"/>
    <property type="evidence" value="ECO:0007669"/>
    <property type="project" value="UniProtKB-KW"/>
</dbReference>
<accession>A0A9P9BMM7</accession>
<proteinExistence type="inferred from homology"/>
<evidence type="ECO:0000313" key="7">
    <source>
        <dbReference type="Proteomes" id="UP000756346"/>
    </source>
</evidence>
<feature type="non-terminal residue" evidence="6">
    <location>
        <position position="1"/>
    </location>
</feature>
<dbReference type="InterPro" id="IPR039058">
    <property type="entry name" value="Yippee_fam"/>
</dbReference>
<feature type="compositionally biased region" description="Basic and acidic residues" evidence="4">
    <location>
        <begin position="193"/>
        <end position="204"/>
    </location>
</feature>
<dbReference type="InterPro" id="IPR004910">
    <property type="entry name" value="Yippee/Mis18/Cereblon"/>
</dbReference>
<dbReference type="PROSITE" id="PS51792">
    <property type="entry name" value="YIPPEE"/>
    <property type="match status" value="1"/>
</dbReference>
<dbReference type="EMBL" id="JAGTJQ010000008">
    <property type="protein sequence ID" value="KAH7026428.1"/>
    <property type="molecule type" value="Genomic_DNA"/>
</dbReference>
<dbReference type="Proteomes" id="UP000756346">
    <property type="component" value="Unassembled WGS sequence"/>
</dbReference>
<feature type="domain" description="Yippee" evidence="5">
    <location>
        <begin position="86"/>
        <end position="190"/>
    </location>
</feature>
<keyword evidence="2" id="KW-0479">Metal-binding</keyword>
<dbReference type="PANTHER" id="PTHR13848">
    <property type="entry name" value="PROTEIN YIPPEE-LIKE CG15309-RELATED"/>
    <property type="match status" value="1"/>
</dbReference>